<dbReference type="STRING" id="2316362.A0A4Q2DR42"/>
<dbReference type="PANTHER" id="PTHR11552">
    <property type="entry name" value="GLUCOSE-METHANOL-CHOLINE GMC OXIDOREDUCTASE"/>
    <property type="match status" value="1"/>
</dbReference>
<accession>A0A4Q2DR42</accession>
<dbReference type="Pfam" id="PF05199">
    <property type="entry name" value="GMC_oxred_C"/>
    <property type="match status" value="1"/>
</dbReference>
<feature type="domain" description="Glucose-methanol-choline oxidoreductase C-terminal" evidence="4">
    <location>
        <begin position="18"/>
        <end position="153"/>
    </location>
</feature>
<dbReference type="OrthoDB" id="269227at2759"/>
<dbReference type="PANTHER" id="PTHR11552:SF147">
    <property type="entry name" value="CHOLINE DEHYDROGENASE, MITOCHONDRIAL"/>
    <property type="match status" value="1"/>
</dbReference>
<dbReference type="Gene3D" id="3.50.50.60">
    <property type="entry name" value="FAD/NAD(P)-binding domain"/>
    <property type="match status" value="1"/>
</dbReference>
<comment type="subunit">
    <text evidence="3">Monomer.</text>
</comment>
<comment type="caution">
    <text evidence="5">The sequence shown here is derived from an EMBL/GenBank/DDBJ whole genome shotgun (WGS) entry which is preliminary data.</text>
</comment>
<sequence length="164" mass="17307">MGNLPGQLFGGAVVLMTPHSRGSVKLASKNPFDAPLIDVGFLTHEFDIAALREGVRIMKRFYSSTLFADYIASPVAPDPDVLGDEAWAEFTKSVAVSTLHGVGTAAMSAKGARTGVVDPDLTVKGVKGLRIVDASVIPFVPSGHSMAHVYILAERAADIIRSCL</sequence>
<comment type="cofactor">
    <cofactor evidence="1">
        <name>FAD</name>
        <dbReference type="ChEBI" id="CHEBI:57692"/>
    </cofactor>
</comment>
<dbReference type="InterPro" id="IPR036188">
    <property type="entry name" value="FAD/NAD-bd_sf"/>
</dbReference>
<reference evidence="5 6" key="1">
    <citation type="submission" date="2019-01" db="EMBL/GenBank/DDBJ databases">
        <title>Draft genome sequence of Psathyrella aberdarensis IHI B618.</title>
        <authorList>
            <person name="Buettner E."/>
            <person name="Kellner H."/>
        </authorList>
    </citation>
    <scope>NUCLEOTIDE SEQUENCE [LARGE SCALE GENOMIC DNA]</scope>
    <source>
        <strain evidence="5 6">IHI B618</strain>
    </source>
</reference>
<dbReference type="EMBL" id="SDEE01000087">
    <property type="protein sequence ID" value="RXW22016.1"/>
    <property type="molecule type" value="Genomic_DNA"/>
</dbReference>
<dbReference type="Proteomes" id="UP000290288">
    <property type="component" value="Unassembled WGS sequence"/>
</dbReference>
<dbReference type="SUPFAM" id="SSF54373">
    <property type="entry name" value="FAD-linked reductases, C-terminal domain"/>
    <property type="match status" value="1"/>
</dbReference>
<dbReference type="AlphaFoldDB" id="A0A4Q2DR42"/>
<dbReference type="Gene3D" id="3.30.560.10">
    <property type="entry name" value="Glucose Oxidase, domain 3"/>
    <property type="match status" value="1"/>
</dbReference>
<keyword evidence="6" id="KW-1185">Reference proteome</keyword>
<name>A0A4Q2DR42_9AGAR</name>
<dbReference type="SUPFAM" id="SSF51905">
    <property type="entry name" value="FAD/NAD(P)-binding domain"/>
    <property type="match status" value="1"/>
</dbReference>
<proteinExistence type="inferred from homology"/>
<evidence type="ECO:0000259" key="4">
    <source>
        <dbReference type="Pfam" id="PF05199"/>
    </source>
</evidence>
<evidence type="ECO:0000313" key="6">
    <source>
        <dbReference type="Proteomes" id="UP000290288"/>
    </source>
</evidence>
<evidence type="ECO:0000256" key="1">
    <source>
        <dbReference type="ARBA" id="ARBA00001974"/>
    </source>
</evidence>
<comment type="similarity">
    <text evidence="2">Belongs to the GMC oxidoreductase family.</text>
</comment>
<evidence type="ECO:0000256" key="2">
    <source>
        <dbReference type="ARBA" id="ARBA00010790"/>
    </source>
</evidence>
<dbReference type="InterPro" id="IPR007867">
    <property type="entry name" value="GMC_OxRtase_C"/>
</dbReference>
<evidence type="ECO:0000313" key="5">
    <source>
        <dbReference type="EMBL" id="RXW22016.1"/>
    </source>
</evidence>
<dbReference type="GO" id="GO:0016614">
    <property type="term" value="F:oxidoreductase activity, acting on CH-OH group of donors"/>
    <property type="evidence" value="ECO:0007669"/>
    <property type="project" value="InterPro"/>
</dbReference>
<protein>
    <recommendedName>
        <fullName evidence="4">Glucose-methanol-choline oxidoreductase C-terminal domain-containing protein</fullName>
    </recommendedName>
</protein>
<evidence type="ECO:0000256" key="3">
    <source>
        <dbReference type="ARBA" id="ARBA00011245"/>
    </source>
</evidence>
<dbReference type="InterPro" id="IPR012132">
    <property type="entry name" value="GMC_OxRdtase"/>
</dbReference>
<organism evidence="5 6">
    <name type="scientific">Candolleomyces aberdarensis</name>
    <dbReference type="NCBI Taxonomy" id="2316362"/>
    <lineage>
        <taxon>Eukaryota</taxon>
        <taxon>Fungi</taxon>
        <taxon>Dikarya</taxon>
        <taxon>Basidiomycota</taxon>
        <taxon>Agaricomycotina</taxon>
        <taxon>Agaricomycetes</taxon>
        <taxon>Agaricomycetidae</taxon>
        <taxon>Agaricales</taxon>
        <taxon>Agaricineae</taxon>
        <taxon>Psathyrellaceae</taxon>
        <taxon>Candolleomyces</taxon>
    </lineage>
</organism>
<gene>
    <name evidence="5" type="ORF">EST38_g3832</name>
</gene>
<dbReference type="GO" id="GO:0050660">
    <property type="term" value="F:flavin adenine dinucleotide binding"/>
    <property type="evidence" value="ECO:0007669"/>
    <property type="project" value="InterPro"/>
</dbReference>